<dbReference type="Proteomes" id="UP000253083">
    <property type="component" value="Unassembled WGS sequence"/>
</dbReference>
<dbReference type="InterPro" id="IPR036013">
    <property type="entry name" value="Band_7/SPFH_dom_sf"/>
</dbReference>
<organism evidence="4 5">
    <name type="scientific">Arenicella xantha</name>
    <dbReference type="NCBI Taxonomy" id="644221"/>
    <lineage>
        <taxon>Bacteria</taxon>
        <taxon>Pseudomonadati</taxon>
        <taxon>Pseudomonadota</taxon>
        <taxon>Gammaproteobacteria</taxon>
        <taxon>Arenicellales</taxon>
        <taxon>Arenicellaceae</taxon>
        <taxon>Arenicella</taxon>
    </lineage>
</organism>
<dbReference type="CDD" id="cd13438">
    <property type="entry name" value="SPFH_eoslipins_u2"/>
    <property type="match status" value="1"/>
</dbReference>
<dbReference type="Gene3D" id="3.30.479.30">
    <property type="entry name" value="Band 7 domain"/>
    <property type="match status" value="1"/>
</dbReference>
<name>A0A395JJR1_9GAMM</name>
<evidence type="ECO:0000313" key="5">
    <source>
        <dbReference type="Proteomes" id="UP000253083"/>
    </source>
</evidence>
<accession>A0A395JJR1</accession>
<evidence type="ECO:0000256" key="2">
    <source>
        <dbReference type="ARBA" id="ARBA00008164"/>
    </source>
</evidence>
<comment type="caution">
    <text evidence="4">The sequence shown here is derived from an EMBL/GenBank/DDBJ whole genome shotgun (WGS) entry which is preliminary data.</text>
</comment>
<dbReference type="RefSeq" id="WP_113953827.1">
    <property type="nucleotide sequence ID" value="NZ_QNRT01000002.1"/>
</dbReference>
<dbReference type="Pfam" id="PF01145">
    <property type="entry name" value="Band_7"/>
    <property type="match status" value="1"/>
</dbReference>
<comment type="similarity">
    <text evidence="2">Belongs to the band 7/mec-2 family.</text>
</comment>
<evidence type="ECO:0000313" key="4">
    <source>
        <dbReference type="EMBL" id="RBP51023.1"/>
    </source>
</evidence>
<reference evidence="4 5" key="1">
    <citation type="submission" date="2018-06" db="EMBL/GenBank/DDBJ databases">
        <title>Genomic Encyclopedia of Type Strains, Phase IV (KMG-IV): sequencing the most valuable type-strain genomes for metagenomic binning, comparative biology and taxonomic classification.</title>
        <authorList>
            <person name="Goeker M."/>
        </authorList>
    </citation>
    <scope>NUCLEOTIDE SEQUENCE [LARGE SCALE GENOMIC DNA]</scope>
    <source>
        <strain evidence="4 5">DSM 24032</strain>
    </source>
</reference>
<keyword evidence="5" id="KW-1185">Reference proteome</keyword>
<sequence>MILSRIVIAQHERGLVLKDKRIHDILMPGIYWRWNFGSRIEVLDTKNAEVSNPELHKLLDSTAENDLQLIQQYLSVVELSETELALVYQRKALRQVLTSGTRHVFWKHAPGLEIKLVDTKQDYRVDKSLANILARRSGITGLLNQVTAAEVGSKQLGLLWVDGELVDTLDAGLHAFWKTNRSIKVELMELRLQNLEIAGQEILTRDKVSLRLNLSASYQVTDGVRARLQLKDYEDYLYRQLQFALREAVGTKTLDSLLADKEALNGELFRSVVKQMAEYGIKVSSVGVKDIILPGEMKEILNHVVATEKAAQANVIRRREETAATRSLLNTAKLMESNPTLLRLKELETLEKVVEKVDKISVFDGLNGLLRDTVKLQV</sequence>
<dbReference type="EMBL" id="QNRT01000002">
    <property type="protein sequence ID" value="RBP51023.1"/>
    <property type="molecule type" value="Genomic_DNA"/>
</dbReference>
<proteinExistence type="inferred from homology"/>
<dbReference type="InterPro" id="IPR043202">
    <property type="entry name" value="Band-7_stomatin-like"/>
</dbReference>
<evidence type="ECO:0000259" key="3">
    <source>
        <dbReference type="SMART" id="SM00244"/>
    </source>
</evidence>
<dbReference type="PANTHER" id="PTHR10264">
    <property type="entry name" value="BAND 7 PROTEIN-RELATED"/>
    <property type="match status" value="1"/>
</dbReference>
<dbReference type="SMART" id="SM00244">
    <property type="entry name" value="PHB"/>
    <property type="match status" value="1"/>
</dbReference>
<dbReference type="SUPFAM" id="SSF117892">
    <property type="entry name" value="Band 7/SPFH domain"/>
    <property type="match status" value="1"/>
</dbReference>
<dbReference type="InterPro" id="IPR001107">
    <property type="entry name" value="Band_7"/>
</dbReference>
<evidence type="ECO:0000256" key="1">
    <source>
        <dbReference type="ARBA" id="ARBA00004167"/>
    </source>
</evidence>
<dbReference type="PANTHER" id="PTHR10264:SF83">
    <property type="entry name" value="BLL5629 PROTEIN"/>
    <property type="match status" value="1"/>
</dbReference>
<dbReference type="AlphaFoldDB" id="A0A395JJR1"/>
<dbReference type="GO" id="GO:0005886">
    <property type="term" value="C:plasma membrane"/>
    <property type="evidence" value="ECO:0007669"/>
    <property type="project" value="InterPro"/>
</dbReference>
<protein>
    <submittedName>
        <fullName evidence="4">SPFH domain-containing protein</fullName>
    </submittedName>
</protein>
<dbReference type="OrthoDB" id="5501731at2"/>
<gene>
    <name evidence="4" type="ORF">DFR28_102442</name>
</gene>
<feature type="domain" description="Band 7" evidence="3">
    <location>
        <begin position="3"/>
        <end position="305"/>
    </location>
</feature>
<comment type="subcellular location">
    <subcellularLocation>
        <location evidence="1">Membrane</location>
        <topology evidence="1">Single-pass membrane protein</topology>
    </subcellularLocation>
</comment>
<dbReference type="InParanoid" id="A0A395JJR1"/>